<sequence length="49" mass="5928">MIHYENITNNFSGGLFKCVQTVRLFDERPFEHTFFMRFAQAFPFSKYLT</sequence>
<proteinExistence type="predicted"/>
<accession>A0A820I828</accession>
<gene>
    <name evidence="1" type="ORF">OTI717_LOCUS42108</name>
</gene>
<comment type="caution">
    <text evidence="1">The sequence shown here is derived from an EMBL/GenBank/DDBJ whole genome shotgun (WGS) entry which is preliminary data.</text>
</comment>
<evidence type="ECO:0000313" key="2">
    <source>
        <dbReference type="Proteomes" id="UP000663823"/>
    </source>
</evidence>
<dbReference type="AlphaFoldDB" id="A0A820I828"/>
<organism evidence="1 2">
    <name type="scientific">Rotaria sordida</name>
    <dbReference type="NCBI Taxonomy" id="392033"/>
    <lineage>
        <taxon>Eukaryota</taxon>
        <taxon>Metazoa</taxon>
        <taxon>Spiralia</taxon>
        <taxon>Gnathifera</taxon>
        <taxon>Rotifera</taxon>
        <taxon>Eurotatoria</taxon>
        <taxon>Bdelloidea</taxon>
        <taxon>Philodinida</taxon>
        <taxon>Philodinidae</taxon>
        <taxon>Rotaria</taxon>
    </lineage>
</organism>
<dbReference type="EMBL" id="CAJOAX010047786">
    <property type="protein sequence ID" value="CAF4303127.1"/>
    <property type="molecule type" value="Genomic_DNA"/>
</dbReference>
<evidence type="ECO:0000313" key="1">
    <source>
        <dbReference type="EMBL" id="CAF4303127.1"/>
    </source>
</evidence>
<name>A0A820I828_9BILA</name>
<feature type="non-terminal residue" evidence="1">
    <location>
        <position position="49"/>
    </location>
</feature>
<protein>
    <submittedName>
        <fullName evidence="1">Uncharacterized protein</fullName>
    </submittedName>
</protein>
<reference evidence="1" key="1">
    <citation type="submission" date="2021-02" db="EMBL/GenBank/DDBJ databases">
        <authorList>
            <person name="Nowell W R."/>
        </authorList>
    </citation>
    <scope>NUCLEOTIDE SEQUENCE</scope>
</reference>
<dbReference type="Proteomes" id="UP000663823">
    <property type="component" value="Unassembled WGS sequence"/>
</dbReference>